<dbReference type="OrthoDB" id="7867950at2"/>
<name>A0A2T6ACL7_9RHOB</name>
<evidence type="ECO:0000313" key="2">
    <source>
        <dbReference type="Proteomes" id="UP000244224"/>
    </source>
</evidence>
<comment type="caution">
    <text evidence="1">The sequence shown here is derived from an EMBL/GenBank/DDBJ whole genome shotgun (WGS) entry which is preliminary data.</text>
</comment>
<dbReference type="EMBL" id="QBKP01000028">
    <property type="protein sequence ID" value="PTX41573.1"/>
    <property type="molecule type" value="Genomic_DNA"/>
</dbReference>
<dbReference type="AlphaFoldDB" id="A0A2T6ACL7"/>
<sequence length="108" mass="11387">MDRKGQLANVAFGGAWSEQIAGNEALAAAVRMLDEAALLAADEDLRGNSDVSEALLVAASSHPKGAMLMQAWDRGLGIHNQGARVAELQRIARAIRVGLGSRIRQEGP</sequence>
<reference evidence="1 2" key="1">
    <citation type="submission" date="2018-04" db="EMBL/GenBank/DDBJ databases">
        <title>Genomic Encyclopedia of Archaeal and Bacterial Type Strains, Phase II (KMG-II): from individual species to whole genera.</title>
        <authorList>
            <person name="Goeker M."/>
        </authorList>
    </citation>
    <scope>NUCLEOTIDE SEQUENCE [LARGE SCALE GENOMIC DNA]</scope>
    <source>
        <strain evidence="1 2">DSM 21823</strain>
    </source>
</reference>
<accession>A0A2T6ACL7</accession>
<evidence type="ECO:0000313" key="1">
    <source>
        <dbReference type="EMBL" id="PTX41573.1"/>
    </source>
</evidence>
<dbReference type="Proteomes" id="UP000244224">
    <property type="component" value="Unassembled WGS sequence"/>
</dbReference>
<dbReference type="RefSeq" id="WP_145693861.1">
    <property type="nucleotide sequence ID" value="NZ_QBKP01000028.1"/>
</dbReference>
<gene>
    <name evidence="1" type="ORF">C8N34_1286</name>
</gene>
<keyword evidence="2" id="KW-1185">Reference proteome</keyword>
<protein>
    <submittedName>
        <fullName evidence="1">Uncharacterized protein</fullName>
    </submittedName>
</protein>
<organism evidence="1 2">
    <name type="scientific">Gemmobacter caeni</name>
    <dbReference type="NCBI Taxonomy" id="589035"/>
    <lineage>
        <taxon>Bacteria</taxon>
        <taxon>Pseudomonadati</taxon>
        <taxon>Pseudomonadota</taxon>
        <taxon>Alphaproteobacteria</taxon>
        <taxon>Rhodobacterales</taxon>
        <taxon>Paracoccaceae</taxon>
        <taxon>Gemmobacter</taxon>
    </lineage>
</organism>
<proteinExistence type="predicted"/>